<name>A0A3A9KCW4_9BACI</name>
<dbReference type="RefSeq" id="WP_110938691.1">
    <property type="nucleotide sequence ID" value="NZ_KZ614147.1"/>
</dbReference>
<evidence type="ECO:0000256" key="5">
    <source>
        <dbReference type="ARBA" id="ARBA00023015"/>
    </source>
</evidence>
<evidence type="ECO:0000256" key="3">
    <source>
        <dbReference type="ARBA" id="ARBA00022553"/>
    </source>
</evidence>
<keyword evidence="12" id="KW-1185">Reference proteome</keyword>
<protein>
    <submittedName>
        <fullName evidence="11">DNA-binding response regulator</fullName>
    </submittedName>
</protein>
<dbReference type="PANTHER" id="PTHR42713">
    <property type="entry name" value="HISTIDINE KINASE-RELATED"/>
    <property type="match status" value="1"/>
</dbReference>
<dbReference type="PANTHER" id="PTHR42713:SF3">
    <property type="entry name" value="TRANSCRIPTIONAL REGULATORY PROTEIN HPTR"/>
    <property type="match status" value="1"/>
</dbReference>
<dbReference type="OrthoDB" id="9788446at2"/>
<accession>A0A3A9KCW4</accession>
<dbReference type="SMART" id="SM00448">
    <property type="entry name" value="REC"/>
    <property type="match status" value="1"/>
</dbReference>
<dbReference type="InterPro" id="IPR011006">
    <property type="entry name" value="CheY-like_superfamily"/>
</dbReference>
<dbReference type="GO" id="GO:0043565">
    <property type="term" value="F:sequence-specific DNA binding"/>
    <property type="evidence" value="ECO:0007669"/>
    <property type="project" value="InterPro"/>
</dbReference>
<keyword evidence="3 8" id="KW-0597">Phosphoprotein</keyword>
<keyword evidence="2" id="KW-0963">Cytoplasm</keyword>
<dbReference type="CDD" id="cd17536">
    <property type="entry name" value="REC_YesN-like"/>
    <property type="match status" value="1"/>
</dbReference>
<evidence type="ECO:0000256" key="8">
    <source>
        <dbReference type="PROSITE-ProRule" id="PRU00169"/>
    </source>
</evidence>
<sequence length="247" mass="28710">MYSILLVEDEKWVRTVIRKVIEKTNLSFQVVKEVAHGMEALDWLNDHSVDIILTDIRMPVMDGLALTNQIRDKEISTDVIVISGYDDFEYAQQALRMGVFDYLLKPLEEEDMKNCLKKWLADNETNHEVEERTETEINEELSTTEQVIRLIEDSMPGGVSLKEAAGKVYLNSCYLSQLFKEETGKNFNEYVTSLRMKEAATFLTRTSLRISEVAERLGYSDIAYFTNSFKKFYKTTPSNYRRQHKKV</sequence>
<proteinExistence type="predicted"/>
<dbReference type="PROSITE" id="PS01124">
    <property type="entry name" value="HTH_ARAC_FAMILY_2"/>
    <property type="match status" value="1"/>
</dbReference>
<dbReference type="EMBL" id="PDOE01000002">
    <property type="protein sequence ID" value="RKL68351.1"/>
    <property type="molecule type" value="Genomic_DNA"/>
</dbReference>
<dbReference type="GO" id="GO:0003700">
    <property type="term" value="F:DNA-binding transcription factor activity"/>
    <property type="evidence" value="ECO:0007669"/>
    <property type="project" value="InterPro"/>
</dbReference>
<evidence type="ECO:0000256" key="4">
    <source>
        <dbReference type="ARBA" id="ARBA00023012"/>
    </source>
</evidence>
<dbReference type="SUPFAM" id="SSF46689">
    <property type="entry name" value="Homeodomain-like"/>
    <property type="match status" value="2"/>
</dbReference>
<dbReference type="InterPro" id="IPR009057">
    <property type="entry name" value="Homeodomain-like_sf"/>
</dbReference>
<dbReference type="GO" id="GO:0005737">
    <property type="term" value="C:cytoplasm"/>
    <property type="evidence" value="ECO:0007669"/>
    <property type="project" value="UniProtKB-SubCell"/>
</dbReference>
<dbReference type="InterPro" id="IPR018062">
    <property type="entry name" value="HTH_AraC-typ_CS"/>
</dbReference>
<dbReference type="SUPFAM" id="SSF52172">
    <property type="entry name" value="CheY-like"/>
    <property type="match status" value="1"/>
</dbReference>
<dbReference type="Pfam" id="PF00072">
    <property type="entry name" value="Response_reg"/>
    <property type="match status" value="1"/>
</dbReference>
<reference evidence="11 12" key="1">
    <citation type="submission" date="2017-10" db="EMBL/GenBank/DDBJ databases">
        <title>Bacillus sp. nov., a halophilic bacterium isolated from a Keqin Lake.</title>
        <authorList>
            <person name="Wang H."/>
        </authorList>
    </citation>
    <scope>NUCLEOTIDE SEQUENCE [LARGE SCALE GENOMIC DNA]</scope>
    <source>
        <strain evidence="11 12">KCTC 13187</strain>
    </source>
</reference>
<keyword evidence="5" id="KW-0805">Transcription regulation</keyword>
<evidence type="ECO:0000256" key="2">
    <source>
        <dbReference type="ARBA" id="ARBA00022490"/>
    </source>
</evidence>
<keyword evidence="7" id="KW-0804">Transcription</keyword>
<gene>
    <name evidence="11" type="ORF">CR203_07675</name>
</gene>
<keyword evidence="4" id="KW-0902">Two-component regulatory system</keyword>
<dbReference type="SMART" id="SM00342">
    <property type="entry name" value="HTH_ARAC"/>
    <property type="match status" value="1"/>
</dbReference>
<evidence type="ECO:0000313" key="11">
    <source>
        <dbReference type="EMBL" id="RKL68351.1"/>
    </source>
</evidence>
<evidence type="ECO:0000256" key="1">
    <source>
        <dbReference type="ARBA" id="ARBA00004496"/>
    </source>
</evidence>
<dbReference type="InterPro" id="IPR020449">
    <property type="entry name" value="Tscrpt_reg_AraC-type_HTH"/>
</dbReference>
<dbReference type="PRINTS" id="PR00032">
    <property type="entry name" value="HTHARAC"/>
</dbReference>
<evidence type="ECO:0000259" key="10">
    <source>
        <dbReference type="PROSITE" id="PS50110"/>
    </source>
</evidence>
<comment type="caution">
    <text evidence="11">The sequence shown here is derived from an EMBL/GenBank/DDBJ whole genome shotgun (WGS) entry which is preliminary data.</text>
</comment>
<keyword evidence="6 11" id="KW-0238">DNA-binding</keyword>
<dbReference type="InterPro" id="IPR018060">
    <property type="entry name" value="HTH_AraC"/>
</dbReference>
<comment type="subcellular location">
    <subcellularLocation>
        <location evidence="1">Cytoplasm</location>
    </subcellularLocation>
</comment>
<dbReference type="Gene3D" id="1.10.10.60">
    <property type="entry name" value="Homeodomain-like"/>
    <property type="match status" value="2"/>
</dbReference>
<organism evidence="11 12">
    <name type="scientific">Salipaludibacillus neizhouensis</name>
    <dbReference type="NCBI Taxonomy" id="885475"/>
    <lineage>
        <taxon>Bacteria</taxon>
        <taxon>Bacillati</taxon>
        <taxon>Bacillota</taxon>
        <taxon>Bacilli</taxon>
        <taxon>Bacillales</taxon>
        <taxon>Bacillaceae</taxon>
    </lineage>
</organism>
<feature type="domain" description="Response regulatory" evidence="10">
    <location>
        <begin position="3"/>
        <end position="120"/>
    </location>
</feature>
<dbReference type="Pfam" id="PF12833">
    <property type="entry name" value="HTH_18"/>
    <property type="match status" value="1"/>
</dbReference>
<dbReference type="PROSITE" id="PS00041">
    <property type="entry name" value="HTH_ARAC_FAMILY_1"/>
    <property type="match status" value="1"/>
</dbReference>
<dbReference type="InterPro" id="IPR001789">
    <property type="entry name" value="Sig_transdc_resp-reg_receiver"/>
</dbReference>
<evidence type="ECO:0000259" key="9">
    <source>
        <dbReference type="PROSITE" id="PS01124"/>
    </source>
</evidence>
<dbReference type="Proteomes" id="UP000281498">
    <property type="component" value="Unassembled WGS sequence"/>
</dbReference>
<dbReference type="PROSITE" id="PS50110">
    <property type="entry name" value="RESPONSE_REGULATORY"/>
    <property type="match status" value="1"/>
</dbReference>
<evidence type="ECO:0000256" key="7">
    <source>
        <dbReference type="ARBA" id="ARBA00023163"/>
    </source>
</evidence>
<evidence type="ECO:0000256" key="6">
    <source>
        <dbReference type="ARBA" id="ARBA00023125"/>
    </source>
</evidence>
<dbReference type="GO" id="GO:0000160">
    <property type="term" value="P:phosphorelay signal transduction system"/>
    <property type="evidence" value="ECO:0007669"/>
    <property type="project" value="UniProtKB-KW"/>
</dbReference>
<dbReference type="InterPro" id="IPR051552">
    <property type="entry name" value="HptR"/>
</dbReference>
<feature type="modified residue" description="4-aspartylphosphate" evidence="8">
    <location>
        <position position="55"/>
    </location>
</feature>
<dbReference type="Gene3D" id="3.40.50.2300">
    <property type="match status" value="1"/>
</dbReference>
<evidence type="ECO:0000313" key="12">
    <source>
        <dbReference type="Proteomes" id="UP000281498"/>
    </source>
</evidence>
<feature type="domain" description="HTH araC/xylS-type" evidence="9">
    <location>
        <begin position="145"/>
        <end position="243"/>
    </location>
</feature>
<dbReference type="AlphaFoldDB" id="A0A3A9KCW4"/>